<dbReference type="Proteomes" id="UP001157502">
    <property type="component" value="Chromosome 35"/>
</dbReference>
<accession>A0ACC2F3W6</accession>
<dbReference type="EMBL" id="CM055762">
    <property type="protein sequence ID" value="KAJ7986051.1"/>
    <property type="molecule type" value="Genomic_DNA"/>
</dbReference>
<comment type="caution">
    <text evidence="1">The sequence shown here is derived from an EMBL/GenBank/DDBJ whole genome shotgun (WGS) entry which is preliminary data.</text>
</comment>
<evidence type="ECO:0000313" key="1">
    <source>
        <dbReference type="EMBL" id="KAJ7986051.1"/>
    </source>
</evidence>
<proteinExistence type="predicted"/>
<organism evidence="1 2">
    <name type="scientific">Dallia pectoralis</name>
    <name type="common">Alaska blackfish</name>
    <dbReference type="NCBI Taxonomy" id="75939"/>
    <lineage>
        <taxon>Eukaryota</taxon>
        <taxon>Metazoa</taxon>
        <taxon>Chordata</taxon>
        <taxon>Craniata</taxon>
        <taxon>Vertebrata</taxon>
        <taxon>Euteleostomi</taxon>
        <taxon>Actinopterygii</taxon>
        <taxon>Neopterygii</taxon>
        <taxon>Teleostei</taxon>
        <taxon>Protacanthopterygii</taxon>
        <taxon>Esociformes</taxon>
        <taxon>Umbridae</taxon>
        <taxon>Dallia</taxon>
    </lineage>
</organism>
<sequence>MGTGSVRPTGQQPARDCGYPCASWQALPPICGGWLLQMASNQSPGWPVASHSWAEAASAAAWRPRKPRSLPAGTRGPGEPPGTCLTERRAGQCGTEPQRNPGGTAETVRD</sequence>
<name>A0ACC2F3W6_DALPE</name>
<reference evidence="1" key="1">
    <citation type="submission" date="2021-05" db="EMBL/GenBank/DDBJ databases">
        <authorList>
            <person name="Pan Q."/>
            <person name="Jouanno E."/>
            <person name="Zahm M."/>
            <person name="Klopp C."/>
            <person name="Cabau C."/>
            <person name="Louis A."/>
            <person name="Berthelot C."/>
            <person name="Parey E."/>
            <person name="Roest Crollius H."/>
            <person name="Montfort J."/>
            <person name="Robinson-Rechavi M."/>
            <person name="Bouchez O."/>
            <person name="Lampietro C."/>
            <person name="Lopez Roques C."/>
            <person name="Donnadieu C."/>
            <person name="Postlethwait J."/>
            <person name="Bobe J."/>
            <person name="Dillon D."/>
            <person name="Chandos A."/>
            <person name="von Hippel F."/>
            <person name="Guiguen Y."/>
        </authorList>
    </citation>
    <scope>NUCLEOTIDE SEQUENCE</scope>
    <source>
        <strain evidence="1">YG-Jan2019</strain>
    </source>
</reference>
<evidence type="ECO:0000313" key="2">
    <source>
        <dbReference type="Proteomes" id="UP001157502"/>
    </source>
</evidence>
<gene>
    <name evidence="1" type="ORF">DPEC_G00346800</name>
</gene>
<keyword evidence="2" id="KW-1185">Reference proteome</keyword>
<protein>
    <submittedName>
        <fullName evidence="1">Uncharacterized protein</fullName>
    </submittedName>
</protein>